<proteinExistence type="predicted"/>
<dbReference type="AlphaFoldDB" id="A0A7I4YYH6"/>
<protein>
    <submittedName>
        <fullName evidence="3">Ubiquitin-like domain-containing protein</fullName>
    </submittedName>
</protein>
<name>A0A7I4YYH6_HAECO</name>
<evidence type="ECO:0000313" key="3">
    <source>
        <dbReference type="WBParaSite" id="HCON_00150930-00001"/>
    </source>
</evidence>
<dbReference type="OMA" id="FNIYSHC"/>
<feature type="region of interest" description="Disordered" evidence="1">
    <location>
        <begin position="98"/>
        <end position="127"/>
    </location>
</feature>
<feature type="compositionally biased region" description="Low complexity" evidence="1">
    <location>
        <begin position="113"/>
        <end position="127"/>
    </location>
</feature>
<accession>A0A7I4YYH6</accession>
<sequence>MIRSADELQGRQQTQLDHYGLEPGNSVHINGQCDSELGYSVGESLADIDDVADEVEVEHSDVAEWVHEKPHTLKSFAPAIVLMTNDSLKSRPQLFVGAGPSTQDRGSTSMQWGDPGDIPSSSSDSQPIPGMKSLFKMYGEVAVRKAAQTPLIDGAVAEETEADKSGQYLNRDNNYEEILENNAPDEEFVALDPDQIYSKRKQTLHKYKSWPLYWDRPVDFHEASHILMGAIAVHESKVCTTIPQEFRGEGTFVINCENLDRSDSNNDGLGMWGRPNGRNRYYGHSSCGLFARMDDGRGNLLPDAKYIWKCMMRRYEHPMTTSVNRGQNRFIKKVYTALHPPDRKEVVSLIVITYEWIGKPFHFRTLPLPTRKRRDVLAAPILPPGSKDWQAASFQNGVMAALPATCSAYFGDCPLYAVGAIDFNAVASIILGGTIVEPSKICNKVPQGYRECGTFIIDLCNFVSDAELRRDDNGCWGKPAGNSRYYKIDSSTGDAVRVDRCCKLIEGAEYDVQILSKRYEHPLVNGRFVRKIYTARTPSNSRVYEPCMSLAVLTYYWKGEPEYFEAGPQRRVRMADAERSRLDMQYAAQSNQACFTDRTRAPSPPPKRSRFRVDEEGMGSSIQSIMYRTEYELQERQANLLDRFEAFMDRLERISMCLPQVQEPLQQVWGGGAAHDDGSIAHEEEIIVEDGDFNEEFQ</sequence>
<dbReference type="Proteomes" id="UP000025227">
    <property type="component" value="Unplaced"/>
</dbReference>
<feature type="compositionally biased region" description="Polar residues" evidence="1">
    <location>
        <begin position="100"/>
        <end position="111"/>
    </location>
</feature>
<organism evidence="2 3">
    <name type="scientific">Haemonchus contortus</name>
    <name type="common">Barber pole worm</name>
    <dbReference type="NCBI Taxonomy" id="6289"/>
    <lineage>
        <taxon>Eukaryota</taxon>
        <taxon>Metazoa</taxon>
        <taxon>Ecdysozoa</taxon>
        <taxon>Nematoda</taxon>
        <taxon>Chromadorea</taxon>
        <taxon>Rhabditida</taxon>
        <taxon>Rhabditina</taxon>
        <taxon>Rhabditomorpha</taxon>
        <taxon>Strongyloidea</taxon>
        <taxon>Trichostrongylidae</taxon>
        <taxon>Haemonchus</taxon>
    </lineage>
</organism>
<dbReference type="WBParaSite" id="HCON_00150930-00001">
    <property type="protein sequence ID" value="HCON_00150930-00001"/>
    <property type="gene ID" value="HCON_00150930"/>
</dbReference>
<dbReference type="OrthoDB" id="5826491at2759"/>
<evidence type="ECO:0000313" key="2">
    <source>
        <dbReference type="Proteomes" id="UP000025227"/>
    </source>
</evidence>
<evidence type="ECO:0000256" key="1">
    <source>
        <dbReference type="SAM" id="MobiDB-lite"/>
    </source>
</evidence>
<keyword evidence="2" id="KW-1185">Reference proteome</keyword>
<reference evidence="3" key="1">
    <citation type="submission" date="2020-12" db="UniProtKB">
        <authorList>
            <consortium name="WormBaseParasite"/>
        </authorList>
    </citation>
    <scope>IDENTIFICATION</scope>
    <source>
        <strain evidence="3">MHco3</strain>
    </source>
</reference>